<dbReference type="Pfam" id="PF01491">
    <property type="entry name" value="Frataxin_Cyay"/>
    <property type="match status" value="1"/>
</dbReference>
<evidence type="ECO:0000256" key="7">
    <source>
        <dbReference type="ARBA" id="ARBA00022946"/>
    </source>
</evidence>
<dbReference type="PROSITE" id="PS01344">
    <property type="entry name" value="FRATAXIN_1"/>
    <property type="match status" value="1"/>
</dbReference>
<dbReference type="GO" id="GO:0016226">
    <property type="term" value="P:iron-sulfur cluster assembly"/>
    <property type="evidence" value="ECO:0007669"/>
    <property type="project" value="InterPro"/>
</dbReference>
<dbReference type="GO" id="GO:0051537">
    <property type="term" value="F:2 iron, 2 sulfur cluster binding"/>
    <property type="evidence" value="ECO:0007669"/>
    <property type="project" value="TreeGrafter"/>
</dbReference>
<dbReference type="NCBIfam" id="TIGR03422">
    <property type="entry name" value="mito_frataxin"/>
    <property type="match status" value="1"/>
</dbReference>
<dbReference type="Pfam" id="PF15054">
    <property type="entry name" value="DUF4535"/>
    <property type="match status" value="1"/>
</dbReference>
<evidence type="ECO:0000256" key="5">
    <source>
        <dbReference type="ARBA" id="ARBA00022448"/>
    </source>
</evidence>
<comment type="caution">
    <text evidence="15">The sequence shown here is derived from an EMBL/GenBank/DDBJ whole genome shotgun (WGS) entry which is preliminary data.</text>
</comment>
<dbReference type="InterPro" id="IPR027854">
    <property type="entry name" value="STMP1"/>
</dbReference>
<dbReference type="EMBL" id="CAJNOM010005210">
    <property type="protein sequence ID" value="CAF1662098.1"/>
    <property type="molecule type" value="Genomic_DNA"/>
</dbReference>
<reference evidence="15" key="1">
    <citation type="submission" date="2021-02" db="EMBL/GenBank/DDBJ databases">
        <authorList>
            <person name="Nowell W R."/>
        </authorList>
    </citation>
    <scope>NUCLEOTIDE SEQUENCE</scope>
</reference>
<evidence type="ECO:0000256" key="6">
    <source>
        <dbReference type="ARBA" id="ARBA00022496"/>
    </source>
</evidence>
<gene>
    <name evidence="14" type="ORF">BJG266_LOCUS46424</name>
    <name evidence="15" type="ORF">QVE165_LOCUS63457</name>
</gene>
<dbReference type="InterPro" id="IPR036524">
    <property type="entry name" value="Frataxin/CyaY_sf"/>
</dbReference>
<sequence>MALLRTLITFSAGVYAGIYASQNYEVPKAESPKQLYERLAAYLSAFPTLTLRLLSSSSDNEYETIANETLDSLTEAFETLLDKHKLPSDVTYANGVLTVELDKFGIYVINKQTPNKQIWLSSPFSGPKRYDFLNQSWIYTHDGMSLHTLLNKEISNIFPKDHKINFQKCSYGGQENDSIK</sequence>
<feature type="signal peptide" evidence="13">
    <location>
        <begin position="1"/>
        <end position="16"/>
    </location>
</feature>
<evidence type="ECO:0000256" key="13">
    <source>
        <dbReference type="SAM" id="SignalP"/>
    </source>
</evidence>
<dbReference type="GO" id="GO:0008199">
    <property type="term" value="F:ferric iron binding"/>
    <property type="evidence" value="ECO:0007669"/>
    <property type="project" value="InterPro"/>
</dbReference>
<keyword evidence="10" id="KW-0406">Ion transport</keyword>
<comment type="similarity">
    <text evidence="2">Belongs to the frataxin family.</text>
</comment>
<dbReference type="PROSITE" id="PS50810">
    <property type="entry name" value="FRATAXIN_2"/>
    <property type="match status" value="1"/>
</dbReference>
<comment type="catalytic activity">
    <reaction evidence="12">
        <text>4 Fe(2+) + O2 + 4 H(+) = 4 Fe(3+) + 2 H2O</text>
        <dbReference type="Rhea" id="RHEA:11148"/>
        <dbReference type="ChEBI" id="CHEBI:15377"/>
        <dbReference type="ChEBI" id="CHEBI:15378"/>
        <dbReference type="ChEBI" id="CHEBI:15379"/>
        <dbReference type="ChEBI" id="CHEBI:29033"/>
        <dbReference type="ChEBI" id="CHEBI:29034"/>
        <dbReference type="EC" id="1.16.3.1"/>
    </reaction>
</comment>
<protein>
    <recommendedName>
        <fullName evidence="3">ferroxidase</fullName>
        <ecNumber evidence="3">1.16.3.1</ecNumber>
    </recommendedName>
</protein>
<dbReference type="PANTHER" id="PTHR16821">
    <property type="entry name" value="FRATAXIN"/>
    <property type="match status" value="1"/>
</dbReference>
<evidence type="ECO:0000313" key="16">
    <source>
        <dbReference type="Proteomes" id="UP000663832"/>
    </source>
</evidence>
<evidence type="ECO:0000256" key="9">
    <source>
        <dbReference type="ARBA" id="ARBA00023004"/>
    </source>
</evidence>
<keyword evidence="16" id="KW-1185">Reference proteome</keyword>
<dbReference type="InterPro" id="IPR017789">
    <property type="entry name" value="Frataxin"/>
</dbReference>
<dbReference type="InterPro" id="IPR020895">
    <property type="entry name" value="Frataxin_CS"/>
</dbReference>
<keyword evidence="7" id="KW-0809">Transit peptide</keyword>
<evidence type="ECO:0000256" key="1">
    <source>
        <dbReference type="ARBA" id="ARBA00004173"/>
    </source>
</evidence>
<dbReference type="PANTHER" id="PTHR16821:SF2">
    <property type="entry name" value="FRATAXIN, MITOCHONDRIAL"/>
    <property type="match status" value="1"/>
</dbReference>
<evidence type="ECO:0000313" key="15">
    <source>
        <dbReference type="EMBL" id="CAF1662098.1"/>
    </source>
</evidence>
<feature type="chain" id="PRO_5035688969" description="ferroxidase" evidence="13">
    <location>
        <begin position="17"/>
        <end position="180"/>
    </location>
</feature>
<dbReference type="OrthoDB" id="1897642at2759"/>
<dbReference type="PRINTS" id="PR00904">
    <property type="entry name" value="FRATAXIN"/>
</dbReference>
<dbReference type="AlphaFoldDB" id="A0A816FIK2"/>
<dbReference type="SMART" id="SM01219">
    <property type="entry name" value="Frataxin_Cyay"/>
    <property type="match status" value="1"/>
</dbReference>
<dbReference type="Proteomes" id="UP000663832">
    <property type="component" value="Unassembled WGS sequence"/>
</dbReference>
<keyword evidence="13" id="KW-0732">Signal</keyword>
<keyword evidence="4" id="KW-0409">Iron storage</keyword>
<evidence type="ECO:0000313" key="14">
    <source>
        <dbReference type="EMBL" id="CAF1553574.1"/>
    </source>
</evidence>
<dbReference type="EC" id="1.16.3.1" evidence="3"/>
<evidence type="ECO:0000256" key="3">
    <source>
        <dbReference type="ARBA" id="ARBA00013107"/>
    </source>
</evidence>
<dbReference type="SUPFAM" id="SSF55387">
    <property type="entry name" value="Frataxin/Nqo15-like"/>
    <property type="match status" value="1"/>
</dbReference>
<accession>A0A816FIK2</accession>
<proteinExistence type="inferred from homology"/>
<evidence type="ECO:0000256" key="2">
    <source>
        <dbReference type="ARBA" id="ARBA00008183"/>
    </source>
</evidence>
<keyword evidence="6" id="KW-0410">Iron transport</keyword>
<dbReference type="GO" id="GO:0034986">
    <property type="term" value="F:iron chaperone activity"/>
    <property type="evidence" value="ECO:0007669"/>
    <property type="project" value="TreeGrafter"/>
</dbReference>
<evidence type="ECO:0000256" key="4">
    <source>
        <dbReference type="ARBA" id="ARBA00022434"/>
    </source>
</evidence>
<dbReference type="GO" id="GO:0008198">
    <property type="term" value="F:ferrous iron binding"/>
    <property type="evidence" value="ECO:0007669"/>
    <property type="project" value="TreeGrafter"/>
</dbReference>
<name>A0A816FIK2_9BILA</name>
<evidence type="ECO:0000256" key="10">
    <source>
        <dbReference type="ARBA" id="ARBA00023065"/>
    </source>
</evidence>
<organism evidence="15 16">
    <name type="scientific">Adineta steineri</name>
    <dbReference type="NCBI Taxonomy" id="433720"/>
    <lineage>
        <taxon>Eukaryota</taxon>
        <taxon>Metazoa</taxon>
        <taxon>Spiralia</taxon>
        <taxon>Gnathifera</taxon>
        <taxon>Rotifera</taxon>
        <taxon>Eurotatoria</taxon>
        <taxon>Bdelloidea</taxon>
        <taxon>Adinetida</taxon>
        <taxon>Adinetidae</taxon>
        <taxon>Adineta</taxon>
    </lineage>
</organism>
<keyword evidence="5" id="KW-0813">Transport</keyword>
<evidence type="ECO:0000256" key="8">
    <source>
        <dbReference type="ARBA" id="ARBA00023002"/>
    </source>
</evidence>
<keyword evidence="9" id="KW-0408">Iron</keyword>
<dbReference type="GO" id="GO:0006826">
    <property type="term" value="P:iron ion transport"/>
    <property type="evidence" value="ECO:0007669"/>
    <property type="project" value="UniProtKB-KW"/>
</dbReference>
<comment type="subcellular location">
    <subcellularLocation>
        <location evidence="1">Mitochondrion</location>
    </subcellularLocation>
</comment>
<keyword evidence="8" id="KW-0560">Oxidoreductase</keyword>
<dbReference type="Gene3D" id="3.30.920.10">
    <property type="entry name" value="Frataxin/CyaY"/>
    <property type="match status" value="1"/>
</dbReference>
<keyword evidence="11" id="KW-0496">Mitochondrion</keyword>
<dbReference type="InterPro" id="IPR002908">
    <property type="entry name" value="Frataxin/CyaY"/>
</dbReference>
<dbReference type="GO" id="GO:0006879">
    <property type="term" value="P:intracellular iron ion homeostasis"/>
    <property type="evidence" value="ECO:0007669"/>
    <property type="project" value="UniProtKB-KW"/>
</dbReference>
<evidence type="ECO:0000256" key="12">
    <source>
        <dbReference type="ARBA" id="ARBA00047990"/>
    </source>
</evidence>
<dbReference type="GO" id="GO:0004322">
    <property type="term" value="F:ferroxidase activity"/>
    <property type="evidence" value="ECO:0007669"/>
    <property type="project" value="UniProtKB-EC"/>
</dbReference>
<dbReference type="GO" id="GO:0005739">
    <property type="term" value="C:mitochondrion"/>
    <property type="evidence" value="ECO:0007669"/>
    <property type="project" value="UniProtKB-SubCell"/>
</dbReference>
<evidence type="ECO:0000256" key="11">
    <source>
        <dbReference type="ARBA" id="ARBA00023128"/>
    </source>
</evidence>
<dbReference type="EMBL" id="CAJNOI010004810">
    <property type="protein sequence ID" value="CAF1553574.1"/>
    <property type="molecule type" value="Genomic_DNA"/>
</dbReference>
<dbReference type="Proteomes" id="UP000663877">
    <property type="component" value="Unassembled WGS sequence"/>
</dbReference>
<dbReference type="NCBIfam" id="TIGR03421">
    <property type="entry name" value="FeS_CyaY"/>
    <property type="match status" value="1"/>
</dbReference>